<accession>A0A409XGY6</accession>
<feature type="chain" id="PRO_5019571074" evidence="1">
    <location>
        <begin position="18"/>
        <end position="80"/>
    </location>
</feature>
<name>A0A409XGY6_PSICY</name>
<dbReference type="InParanoid" id="A0A409XGY6"/>
<organism evidence="2 3">
    <name type="scientific">Psilocybe cyanescens</name>
    <dbReference type="NCBI Taxonomy" id="93625"/>
    <lineage>
        <taxon>Eukaryota</taxon>
        <taxon>Fungi</taxon>
        <taxon>Dikarya</taxon>
        <taxon>Basidiomycota</taxon>
        <taxon>Agaricomycotina</taxon>
        <taxon>Agaricomycetes</taxon>
        <taxon>Agaricomycetidae</taxon>
        <taxon>Agaricales</taxon>
        <taxon>Agaricineae</taxon>
        <taxon>Strophariaceae</taxon>
        <taxon>Psilocybe</taxon>
    </lineage>
</organism>
<feature type="signal peptide" evidence="1">
    <location>
        <begin position="1"/>
        <end position="17"/>
    </location>
</feature>
<keyword evidence="1" id="KW-0732">Signal</keyword>
<proteinExistence type="predicted"/>
<keyword evidence="3" id="KW-1185">Reference proteome</keyword>
<dbReference type="AlphaFoldDB" id="A0A409XGY6"/>
<evidence type="ECO:0000313" key="2">
    <source>
        <dbReference type="EMBL" id="PPQ90022.1"/>
    </source>
</evidence>
<dbReference type="Proteomes" id="UP000283269">
    <property type="component" value="Unassembled WGS sequence"/>
</dbReference>
<dbReference type="EMBL" id="NHYD01001756">
    <property type="protein sequence ID" value="PPQ90022.1"/>
    <property type="molecule type" value="Genomic_DNA"/>
</dbReference>
<gene>
    <name evidence="2" type="ORF">CVT25_009662</name>
</gene>
<comment type="caution">
    <text evidence="2">The sequence shown here is derived from an EMBL/GenBank/DDBJ whole genome shotgun (WGS) entry which is preliminary data.</text>
</comment>
<evidence type="ECO:0000313" key="3">
    <source>
        <dbReference type="Proteomes" id="UP000283269"/>
    </source>
</evidence>
<evidence type="ECO:0000256" key="1">
    <source>
        <dbReference type="SAM" id="SignalP"/>
    </source>
</evidence>
<sequence length="80" mass="8826">MMKISLFLGALILSSLASPVAVNNEVGRIDAAFLRELDSARVDTAFLRDIEEAKIDTIFLREVNIDKVDTAFLRAAESDI</sequence>
<protein>
    <submittedName>
        <fullName evidence="2">Uncharacterized protein</fullName>
    </submittedName>
</protein>
<dbReference type="OrthoDB" id="10396541at2759"/>
<reference evidence="2 3" key="1">
    <citation type="journal article" date="2018" name="Evol. Lett.">
        <title>Horizontal gene cluster transfer increased hallucinogenic mushroom diversity.</title>
        <authorList>
            <person name="Reynolds H.T."/>
            <person name="Vijayakumar V."/>
            <person name="Gluck-Thaler E."/>
            <person name="Korotkin H.B."/>
            <person name="Matheny P.B."/>
            <person name="Slot J.C."/>
        </authorList>
    </citation>
    <scope>NUCLEOTIDE SEQUENCE [LARGE SCALE GENOMIC DNA]</scope>
    <source>
        <strain evidence="2 3">2631</strain>
    </source>
</reference>